<protein>
    <recommendedName>
        <fullName evidence="4">NADH-plastoquinone oxidoreductase subunit K</fullName>
    </recommendedName>
</protein>
<organism evidence="2 3">
    <name type="scientific">Sphagnum jensenii</name>
    <dbReference type="NCBI Taxonomy" id="128206"/>
    <lineage>
        <taxon>Eukaryota</taxon>
        <taxon>Viridiplantae</taxon>
        <taxon>Streptophyta</taxon>
        <taxon>Embryophyta</taxon>
        <taxon>Bryophyta</taxon>
        <taxon>Sphagnophytina</taxon>
        <taxon>Sphagnopsida</taxon>
        <taxon>Sphagnales</taxon>
        <taxon>Sphagnaceae</taxon>
        <taxon>Sphagnum</taxon>
    </lineage>
</organism>
<name>A0ABP0WYE4_9BRYO</name>
<keyword evidence="3" id="KW-1185">Reference proteome</keyword>
<gene>
    <name evidence="2" type="ORF">CSSPJE1EN1_LOCUS17361</name>
</gene>
<evidence type="ECO:0000256" key="1">
    <source>
        <dbReference type="SAM" id="MobiDB-lite"/>
    </source>
</evidence>
<evidence type="ECO:0000313" key="2">
    <source>
        <dbReference type="EMBL" id="CAK9271883.1"/>
    </source>
</evidence>
<sequence>MNRDQSSGRPFRHRKGNHESGIERPIDDSGSIGFGARWGLEACLVFVAISVVTDLRSIFDQRAWQKTG</sequence>
<dbReference type="Proteomes" id="UP001497444">
    <property type="component" value="Chromosome 4"/>
</dbReference>
<dbReference type="EMBL" id="OZ020099">
    <property type="protein sequence ID" value="CAK9271883.1"/>
    <property type="molecule type" value="Genomic_DNA"/>
</dbReference>
<evidence type="ECO:0000313" key="3">
    <source>
        <dbReference type="Proteomes" id="UP001497444"/>
    </source>
</evidence>
<reference evidence="2" key="1">
    <citation type="submission" date="2024-02" db="EMBL/GenBank/DDBJ databases">
        <authorList>
            <consortium name="ELIXIR-Norway"/>
            <consortium name="Elixir Norway"/>
        </authorList>
    </citation>
    <scope>NUCLEOTIDE SEQUENCE</scope>
</reference>
<feature type="compositionally biased region" description="Basic and acidic residues" evidence="1">
    <location>
        <begin position="17"/>
        <end position="27"/>
    </location>
</feature>
<evidence type="ECO:0008006" key="4">
    <source>
        <dbReference type="Google" id="ProtNLM"/>
    </source>
</evidence>
<accession>A0ABP0WYE4</accession>
<feature type="region of interest" description="Disordered" evidence="1">
    <location>
        <begin position="1"/>
        <end position="28"/>
    </location>
</feature>
<proteinExistence type="predicted"/>